<feature type="region of interest" description="Disordered" evidence="1">
    <location>
        <begin position="1"/>
        <end position="82"/>
    </location>
</feature>
<protein>
    <submittedName>
        <fullName evidence="2">Uncharacterized protein</fullName>
    </submittedName>
</protein>
<proteinExistence type="predicted"/>
<evidence type="ECO:0000313" key="3">
    <source>
        <dbReference type="Proteomes" id="UP001590951"/>
    </source>
</evidence>
<sequence>MCKDCHQEVNSNHNRGHNRKRRGAGPPEVLGFEEWREQMVQRDHERRRREHEERQERVRRGPERQERDWRRQQSHEAQQRQR</sequence>
<feature type="compositionally biased region" description="Basic residues" evidence="1">
    <location>
        <begin position="14"/>
        <end position="23"/>
    </location>
</feature>
<keyword evidence="3" id="KW-1185">Reference proteome</keyword>
<dbReference type="Proteomes" id="UP001590951">
    <property type="component" value="Unassembled WGS sequence"/>
</dbReference>
<gene>
    <name evidence="2" type="ORF">ABVK25_004566</name>
</gene>
<feature type="compositionally biased region" description="Basic and acidic residues" evidence="1">
    <location>
        <begin position="33"/>
        <end position="82"/>
    </location>
</feature>
<evidence type="ECO:0000313" key="2">
    <source>
        <dbReference type="EMBL" id="KAL2055228.1"/>
    </source>
</evidence>
<comment type="caution">
    <text evidence="2">The sequence shown here is derived from an EMBL/GenBank/DDBJ whole genome shotgun (WGS) entry which is preliminary data.</text>
</comment>
<evidence type="ECO:0000256" key="1">
    <source>
        <dbReference type="SAM" id="MobiDB-lite"/>
    </source>
</evidence>
<accession>A0ABR4BBK2</accession>
<name>A0ABR4BBK2_9LECA</name>
<dbReference type="EMBL" id="JBHFEH010000012">
    <property type="protein sequence ID" value="KAL2055228.1"/>
    <property type="molecule type" value="Genomic_DNA"/>
</dbReference>
<organism evidence="2 3">
    <name type="scientific">Lepraria finkii</name>
    <dbReference type="NCBI Taxonomy" id="1340010"/>
    <lineage>
        <taxon>Eukaryota</taxon>
        <taxon>Fungi</taxon>
        <taxon>Dikarya</taxon>
        <taxon>Ascomycota</taxon>
        <taxon>Pezizomycotina</taxon>
        <taxon>Lecanoromycetes</taxon>
        <taxon>OSLEUM clade</taxon>
        <taxon>Lecanoromycetidae</taxon>
        <taxon>Lecanorales</taxon>
        <taxon>Lecanorineae</taxon>
        <taxon>Stereocaulaceae</taxon>
        <taxon>Lepraria</taxon>
    </lineage>
</organism>
<reference evidence="2 3" key="1">
    <citation type="submission" date="2024-09" db="EMBL/GenBank/DDBJ databases">
        <title>Rethinking Asexuality: The Enigmatic Case of Functional Sexual Genes in Lepraria (Stereocaulaceae).</title>
        <authorList>
            <person name="Doellman M."/>
            <person name="Sun Y."/>
            <person name="Barcenas-Pena A."/>
            <person name="Lumbsch H.T."/>
            <person name="Grewe F."/>
        </authorList>
    </citation>
    <scope>NUCLEOTIDE SEQUENCE [LARGE SCALE GENOMIC DNA]</scope>
    <source>
        <strain evidence="2 3">Grewe 0041</strain>
    </source>
</reference>